<evidence type="ECO:0000313" key="2">
    <source>
        <dbReference type="Proteomes" id="UP000789508"/>
    </source>
</evidence>
<keyword evidence="2" id="KW-1185">Reference proteome</keyword>
<evidence type="ECO:0000313" key="1">
    <source>
        <dbReference type="EMBL" id="CAG8681781.1"/>
    </source>
</evidence>
<comment type="caution">
    <text evidence="1">The sequence shown here is derived from an EMBL/GenBank/DDBJ whole genome shotgun (WGS) entry which is preliminary data.</text>
</comment>
<dbReference type="EMBL" id="CAJVPS010014333">
    <property type="protein sequence ID" value="CAG8681781.1"/>
    <property type="molecule type" value="Genomic_DNA"/>
</dbReference>
<organism evidence="1 2">
    <name type="scientific">Ambispora leptoticha</name>
    <dbReference type="NCBI Taxonomy" id="144679"/>
    <lineage>
        <taxon>Eukaryota</taxon>
        <taxon>Fungi</taxon>
        <taxon>Fungi incertae sedis</taxon>
        <taxon>Mucoromycota</taxon>
        <taxon>Glomeromycotina</taxon>
        <taxon>Glomeromycetes</taxon>
        <taxon>Archaeosporales</taxon>
        <taxon>Ambisporaceae</taxon>
        <taxon>Ambispora</taxon>
    </lineage>
</organism>
<protein>
    <submittedName>
        <fullName evidence="1">986_t:CDS:1</fullName>
    </submittedName>
</protein>
<accession>A0A9N9EN67</accession>
<gene>
    <name evidence="1" type="ORF">ALEPTO_LOCUS10881</name>
</gene>
<proteinExistence type="predicted"/>
<dbReference type="Proteomes" id="UP000789508">
    <property type="component" value="Unassembled WGS sequence"/>
</dbReference>
<dbReference type="AlphaFoldDB" id="A0A9N9EN67"/>
<reference evidence="1" key="1">
    <citation type="submission" date="2021-06" db="EMBL/GenBank/DDBJ databases">
        <authorList>
            <person name="Kallberg Y."/>
            <person name="Tangrot J."/>
            <person name="Rosling A."/>
        </authorList>
    </citation>
    <scope>NUCLEOTIDE SEQUENCE</scope>
    <source>
        <strain evidence="1">FL130A</strain>
    </source>
</reference>
<sequence length="81" mass="8899">MSQTPENTISSLLVISFENSSPTIVTSTTKKKKRSNVGGRPKSLVWGIHAEQGIKVSDVPVETRQFFLNRLAEKSEPGTNL</sequence>
<name>A0A9N9EN67_9GLOM</name>